<evidence type="ECO:0000259" key="9">
    <source>
        <dbReference type="PROSITE" id="PS51645"/>
    </source>
</evidence>
<comment type="cofactor">
    <cofactor evidence="6">
        <name>FAD</name>
        <dbReference type="ChEBI" id="CHEBI:57692"/>
    </cofactor>
    <text evidence="6">Binds 1 FAD per subunit.</text>
</comment>
<evidence type="ECO:0000313" key="11">
    <source>
        <dbReference type="Proteomes" id="UP000249723"/>
    </source>
</evidence>
<organism evidence="10 11">
    <name type="scientific">Microbotryum saponariae</name>
    <dbReference type="NCBI Taxonomy" id="289078"/>
    <lineage>
        <taxon>Eukaryota</taxon>
        <taxon>Fungi</taxon>
        <taxon>Dikarya</taxon>
        <taxon>Basidiomycota</taxon>
        <taxon>Pucciniomycotina</taxon>
        <taxon>Microbotryomycetes</taxon>
        <taxon>Microbotryales</taxon>
        <taxon>Microbotryaceae</taxon>
        <taxon>Microbotryum</taxon>
    </lineage>
</organism>
<keyword evidence="5" id="KW-0157">Chromophore</keyword>
<dbReference type="InterPro" id="IPR005101">
    <property type="entry name" value="Cryptochr/Photolyase_FAD-bd"/>
</dbReference>
<comment type="cofactor">
    <cofactor evidence="1">
        <name>(6R)-5,10-methylene-5,6,7,8-tetrahydrofolate</name>
        <dbReference type="ChEBI" id="CHEBI:15636"/>
    </cofactor>
</comment>
<dbReference type="PANTHER" id="PTHR11455">
    <property type="entry name" value="CRYPTOCHROME"/>
    <property type="match status" value="1"/>
</dbReference>
<dbReference type="GO" id="GO:0003677">
    <property type="term" value="F:DNA binding"/>
    <property type="evidence" value="ECO:0007669"/>
    <property type="project" value="TreeGrafter"/>
</dbReference>
<gene>
    <name evidence="10" type="ORF">BZ3500_MVSOF-1268-A1-R1_CHR3-3G06514</name>
</gene>
<evidence type="ECO:0000256" key="4">
    <source>
        <dbReference type="ARBA" id="ARBA00022827"/>
    </source>
</evidence>
<dbReference type="SUPFAM" id="SSF52425">
    <property type="entry name" value="Cryptochrome/photolyase, N-terminal domain"/>
    <property type="match status" value="1"/>
</dbReference>
<dbReference type="AlphaFoldDB" id="A0A2X0N096"/>
<feature type="site" description="Electron transfer via tryptophanyl radical" evidence="7">
    <location>
        <position position="492"/>
    </location>
</feature>
<dbReference type="GO" id="GO:0003904">
    <property type="term" value="F:deoxyribodipyrimidine photo-lyase activity"/>
    <property type="evidence" value="ECO:0007669"/>
    <property type="project" value="TreeGrafter"/>
</dbReference>
<evidence type="ECO:0000256" key="7">
    <source>
        <dbReference type="PIRSR" id="PIRSR602081-2"/>
    </source>
</evidence>
<keyword evidence="11" id="KW-1185">Reference proteome</keyword>
<dbReference type="GO" id="GO:0005634">
    <property type="term" value="C:nucleus"/>
    <property type="evidence" value="ECO:0007669"/>
    <property type="project" value="TreeGrafter"/>
</dbReference>
<comment type="similarity">
    <text evidence="2">Belongs to the DNA photolyase class-1 family.</text>
</comment>
<feature type="compositionally biased region" description="Low complexity" evidence="8">
    <location>
        <begin position="1"/>
        <end position="12"/>
    </location>
</feature>
<dbReference type="FunFam" id="1.10.579.10:FF:000003">
    <property type="entry name" value="Deoxyribodipyrimidine photo-lyase"/>
    <property type="match status" value="1"/>
</dbReference>
<dbReference type="OrthoDB" id="435881at2759"/>
<evidence type="ECO:0000313" key="10">
    <source>
        <dbReference type="EMBL" id="SCZ98005.1"/>
    </source>
</evidence>
<dbReference type="InterPro" id="IPR014729">
    <property type="entry name" value="Rossmann-like_a/b/a_fold"/>
</dbReference>
<feature type="binding site" evidence="6">
    <location>
        <begin position="558"/>
        <end position="560"/>
    </location>
    <ligand>
        <name>FAD</name>
        <dbReference type="ChEBI" id="CHEBI:57692"/>
    </ligand>
</feature>
<dbReference type="PROSITE" id="PS00394">
    <property type="entry name" value="DNA_PHOTOLYASES_1_1"/>
    <property type="match status" value="1"/>
</dbReference>
<evidence type="ECO:0000256" key="8">
    <source>
        <dbReference type="SAM" id="MobiDB-lite"/>
    </source>
</evidence>
<dbReference type="Gene3D" id="1.10.579.10">
    <property type="entry name" value="DNA Cyclobutane Dipyrimidine Photolyase, subunit A, domain 3"/>
    <property type="match status" value="1"/>
</dbReference>
<dbReference type="GO" id="GO:0071949">
    <property type="term" value="F:FAD binding"/>
    <property type="evidence" value="ECO:0007669"/>
    <property type="project" value="TreeGrafter"/>
</dbReference>
<proteinExistence type="inferred from homology"/>
<accession>A0A2X0N096</accession>
<feature type="region of interest" description="Disordered" evidence="8">
    <location>
        <begin position="1"/>
        <end position="70"/>
    </location>
</feature>
<dbReference type="InterPro" id="IPR018394">
    <property type="entry name" value="DNA_photolyase_1_CS_C"/>
</dbReference>
<dbReference type="GO" id="GO:0043153">
    <property type="term" value="P:entrainment of circadian clock by photoperiod"/>
    <property type="evidence" value="ECO:0007669"/>
    <property type="project" value="TreeGrafter"/>
</dbReference>
<dbReference type="SUPFAM" id="SSF48173">
    <property type="entry name" value="Cryptochrome/photolyase FAD-binding domain"/>
    <property type="match status" value="1"/>
</dbReference>
<name>A0A2X0N096_9BASI</name>
<dbReference type="Pfam" id="PF03441">
    <property type="entry name" value="FAD_binding_7"/>
    <property type="match status" value="1"/>
</dbReference>
<feature type="domain" description="Photolyase/cryptochrome alpha/beta" evidence="9">
    <location>
        <begin position="127"/>
        <end position="268"/>
    </location>
</feature>
<dbReference type="GO" id="GO:0005737">
    <property type="term" value="C:cytoplasm"/>
    <property type="evidence" value="ECO:0007669"/>
    <property type="project" value="TreeGrafter"/>
</dbReference>
<feature type="binding site" evidence="6">
    <location>
        <position position="457"/>
    </location>
    <ligand>
        <name>FAD</name>
        <dbReference type="ChEBI" id="CHEBI:57692"/>
    </ligand>
</feature>
<evidence type="ECO:0000256" key="1">
    <source>
        <dbReference type="ARBA" id="ARBA00001932"/>
    </source>
</evidence>
<dbReference type="Gene3D" id="3.40.50.620">
    <property type="entry name" value="HUPs"/>
    <property type="match status" value="1"/>
</dbReference>
<dbReference type="GO" id="GO:0006950">
    <property type="term" value="P:response to stress"/>
    <property type="evidence" value="ECO:0007669"/>
    <property type="project" value="UniProtKB-ARBA"/>
</dbReference>
<reference evidence="11" key="1">
    <citation type="submission" date="2016-10" db="EMBL/GenBank/DDBJ databases">
        <authorList>
            <person name="Jeantristanb JTB J.-T."/>
            <person name="Ricardo R."/>
        </authorList>
    </citation>
    <scope>NUCLEOTIDE SEQUENCE [LARGE SCALE GENOMIC DNA]</scope>
</reference>
<dbReference type="GO" id="GO:0006139">
    <property type="term" value="P:nucleobase-containing compound metabolic process"/>
    <property type="evidence" value="ECO:0007669"/>
    <property type="project" value="UniProtKB-ARBA"/>
</dbReference>
<dbReference type="InterPro" id="IPR036155">
    <property type="entry name" value="Crypto/Photolyase_N_sf"/>
</dbReference>
<dbReference type="Gene3D" id="1.25.40.80">
    <property type="match status" value="1"/>
</dbReference>
<feature type="site" description="Electron transfer via tryptophanyl radical" evidence="7">
    <location>
        <position position="545"/>
    </location>
</feature>
<evidence type="ECO:0000256" key="3">
    <source>
        <dbReference type="ARBA" id="ARBA00022630"/>
    </source>
</evidence>
<feature type="site" description="Electron transfer via tryptophanyl radical" evidence="7">
    <location>
        <position position="568"/>
    </location>
</feature>
<dbReference type="STRING" id="289078.A0A2X0N096"/>
<evidence type="ECO:0000256" key="2">
    <source>
        <dbReference type="ARBA" id="ARBA00005862"/>
    </source>
</evidence>
<dbReference type="PANTHER" id="PTHR11455:SF18">
    <property type="entry name" value="SI:CH1073-390K14.1"/>
    <property type="match status" value="1"/>
</dbReference>
<dbReference type="Proteomes" id="UP000249723">
    <property type="component" value="Unassembled WGS sequence"/>
</dbReference>
<feature type="binding site" evidence="6">
    <location>
        <begin position="416"/>
        <end position="420"/>
    </location>
    <ligand>
        <name>FAD</name>
        <dbReference type="ChEBI" id="CHEBI:57692"/>
    </ligand>
</feature>
<dbReference type="InterPro" id="IPR036134">
    <property type="entry name" value="Crypto/Photolyase_FAD-like_sf"/>
</dbReference>
<dbReference type="Pfam" id="PF00875">
    <property type="entry name" value="DNA_photolyase"/>
    <property type="match status" value="1"/>
</dbReference>
<dbReference type="PROSITE" id="PS51645">
    <property type="entry name" value="PHR_CRY_ALPHA_BETA"/>
    <property type="match status" value="1"/>
</dbReference>
<dbReference type="GO" id="GO:0032922">
    <property type="term" value="P:circadian regulation of gene expression"/>
    <property type="evidence" value="ECO:0007669"/>
    <property type="project" value="TreeGrafter"/>
</dbReference>
<keyword evidence="4 6" id="KW-0274">FAD</keyword>
<keyword evidence="3 6" id="KW-0285">Flavoprotein</keyword>
<dbReference type="EMBL" id="FMWP01000094">
    <property type="protein sequence ID" value="SCZ98005.1"/>
    <property type="molecule type" value="Genomic_DNA"/>
</dbReference>
<dbReference type="InterPro" id="IPR002081">
    <property type="entry name" value="Cryptochrome/DNA_photolyase_1"/>
</dbReference>
<evidence type="ECO:0000256" key="6">
    <source>
        <dbReference type="PIRSR" id="PIRSR602081-1"/>
    </source>
</evidence>
<feature type="binding site" evidence="6">
    <location>
        <begin position="460"/>
        <end position="467"/>
    </location>
    <ligand>
        <name>FAD</name>
        <dbReference type="ChEBI" id="CHEBI:57692"/>
    </ligand>
</feature>
<evidence type="ECO:0000256" key="5">
    <source>
        <dbReference type="ARBA" id="ARBA00022991"/>
    </source>
</evidence>
<dbReference type="InterPro" id="IPR006050">
    <property type="entry name" value="DNA_photolyase_N"/>
</dbReference>
<feature type="binding site" evidence="6">
    <location>
        <position position="404"/>
    </location>
    <ligand>
        <name>FAD</name>
        <dbReference type="ChEBI" id="CHEBI:57692"/>
    </ligand>
</feature>
<sequence length="660" mass="74289">MVAAKRSASTKSAARKKAKQEPDSESESDVASSSGSEHGQPSEAEADDTKPKTNNSMKSEAKYGVIPTDLPEGMSATPLAKLYNAIDDLAKAKKAPSSGKDAVVVYWMRSVRSSCFWSGRNNSNITHHASIHRNKDLRLDDNRALAHACAVAGEKSLPLLVLHIFSPSDYEAHDRSPRRIDFMLRQLAYLQEELAKKDVPLLTVTWDDRTEIVDKLLKCLKDDWKAAALYGNIEYEVDELRRDEQILREVIDSRSSGKGWAGEVAFLKDFVIVPPGEIVTKQGKPYSVFSPWFKNWANTVASDMLSYVGDAGGLEANPKSARQHAVLKPFFSHKLPKSIQGFTLSEADAKQMQKTWPVGEKTTREVMHRFLKTKVRKQKFFKPPLADGAEEVDDPLKKSKIGEYATGRNRVDLDGTSHISPYLAAGLISPRETLRMTMKLTKNQLYTGRDQGGVGVWVSEVAWRDFYQHVLAAWPRICMNRAFNPKFENVVWEHSEENLQAWKDGKTGYPIVDAAMRSLNAQGYMHNRCRMIVAMFLTKDLLLDWRLGEKYFMQQLIDGDLGSNNGGWQWSSSTGTDPQPYFRVFNPTAQSEKADPEGDYIRHWVPELSKIRGKAIHEPSATMSKKEIEKMGYVMPIVDHANARKRAIARFKNPGMSDDE</sequence>
<protein>
    <submittedName>
        <fullName evidence="10">BZ3500_MvSof-1268-A1-R1_Chr3-3g06514 protein</fullName>
    </submittedName>
</protein>